<accession>A0A4Q2U9L7</accession>
<dbReference type="Proteomes" id="UP000290759">
    <property type="component" value="Unassembled WGS sequence"/>
</dbReference>
<name>A0A4Q2U9L7_9HYPH</name>
<dbReference type="RefSeq" id="WP_129223453.1">
    <property type="nucleotide sequence ID" value="NZ_QYBB01000002.1"/>
</dbReference>
<dbReference type="EMBL" id="QYBB01000002">
    <property type="protein sequence ID" value="RYC33503.1"/>
    <property type="molecule type" value="Genomic_DNA"/>
</dbReference>
<comment type="caution">
    <text evidence="2">The sequence shown here is derived from an EMBL/GenBank/DDBJ whole genome shotgun (WGS) entry which is preliminary data.</text>
</comment>
<reference evidence="2 3" key="2">
    <citation type="submission" date="2019-02" db="EMBL/GenBank/DDBJ databases">
        <title>'Lichenibacterium ramalinii' gen. nov. sp. nov., 'Lichenibacterium minor' gen. nov. sp. nov.</title>
        <authorList>
            <person name="Pankratov T."/>
        </authorList>
    </citation>
    <scope>NUCLEOTIDE SEQUENCE [LARGE SCALE GENOMIC DNA]</scope>
    <source>
        <strain evidence="2 3">RmlP026</strain>
    </source>
</reference>
<gene>
    <name evidence="2" type="ORF">D3273_03265</name>
</gene>
<organism evidence="2 3">
    <name type="scientific">Lichenibacterium minor</name>
    <dbReference type="NCBI Taxonomy" id="2316528"/>
    <lineage>
        <taxon>Bacteria</taxon>
        <taxon>Pseudomonadati</taxon>
        <taxon>Pseudomonadota</taxon>
        <taxon>Alphaproteobacteria</taxon>
        <taxon>Hyphomicrobiales</taxon>
        <taxon>Lichenihabitantaceae</taxon>
        <taxon>Lichenibacterium</taxon>
    </lineage>
</organism>
<keyword evidence="1" id="KW-0812">Transmembrane</keyword>
<evidence type="ECO:0000313" key="2">
    <source>
        <dbReference type="EMBL" id="RYC33503.1"/>
    </source>
</evidence>
<proteinExistence type="predicted"/>
<dbReference type="OrthoDB" id="9969117at2"/>
<feature type="transmembrane region" description="Helical" evidence="1">
    <location>
        <begin position="29"/>
        <end position="49"/>
    </location>
</feature>
<keyword evidence="1" id="KW-0472">Membrane</keyword>
<evidence type="ECO:0000313" key="3">
    <source>
        <dbReference type="Proteomes" id="UP000290759"/>
    </source>
</evidence>
<dbReference type="AlphaFoldDB" id="A0A4Q2U9L7"/>
<reference evidence="2 3" key="1">
    <citation type="submission" date="2018-12" db="EMBL/GenBank/DDBJ databases">
        <authorList>
            <person name="Grouzdev D.S."/>
            <person name="Krutkina M.S."/>
        </authorList>
    </citation>
    <scope>NUCLEOTIDE SEQUENCE [LARGE SCALE GENOMIC DNA]</scope>
    <source>
        <strain evidence="2 3">RmlP026</strain>
    </source>
</reference>
<keyword evidence="3" id="KW-1185">Reference proteome</keyword>
<keyword evidence="1" id="KW-1133">Transmembrane helix</keyword>
<protein>
    <submittedName>
        <fullName evidence="2">Uncharacterized protein</fullName>
    </submittedName>
</protein>
<evidence type="ECO:0000256" key="1">
    <source>
        <dbReference type="SAM" id="Phobius"/>
    </source>
</evidence>
<sequence length="67" mass="7112">MGALAIACGALIVLFGLLTTRHAPTDAQFGTEITCLVGGLVLIFVGVALRRMDRLARRFDEAEPPDA</sequence>